<dbReference type="UniPathway" id="UPA00219"/>
<keyword evidence="3 7" id="KW-0133">Cell shape</keyword>
<dbReference type="GO" id="GO:0008360">
    <property type="term" value="P:regulation of cell shape"/>
    <property type="evidence" value="ECO:0007669"/>
    <property type="project" value="UniProtKB-KW"/>
</dbReference>
<dbReference type="eggNOG" id="COG0796">
    <property type="taxonomic scope" value="Bacteria"/>
</dbReference>
<dbReference type="RefSeq" id="WP_004092088.1">
    <property type="nucleotide sequence ID" value="NZ_AFGF01000015.1"/>
</dbReference>
<name>F7NE45_9FIRM</name>
<sequence length="256" mass="28352">MKIGIFDSGVGGITVLAEALKELPREDYLYYADTKHVPYGEKPKEIVHQYIFEAVEQMIAGGIKALVLACNTATSIAADSLRAKYPFPVLGMEPAVKPAVLKNDDQGRRVLVFATTLTLKESKFQHLVARVDQHHIVDFLPLPELVEFAETQQFDPEVVVPCLRQKLSQLDLAQYGTVVLGCTHFPFFTDHLRQVLPAGVDIIDGAAGTVRHLKNVLTDNDLLEQGQGQVTFNSSGDRQQDAARFARALDLIRSLR</sequence>
<comment type="pathway">
    <text evidence="7">Cell wall biogenesis; peptidoglycan biosynthesis.</text>
</comment>
<dbReference type="Gene3D" id="3.40.50.1860">
    <property type="match status" value="2"/>
</dbReference>
<dbReference type="PANTHER" id="PTHR21198:SF3">
    <property type="entry name" value="GLUTAMATE RACEMASE"/>
    <property type="match status" value="1"/>
</dbReference>
<evidence type="ECO:0000313" key="9">
    <source>
        <dbReference type="Proteomes" id="UP000003240"/>
    </source>
</evidence>
<comment type="caution">
    <text evidence="8">The sequence shown here is derived from an EMBL/GenBank/DDBJ whole genome shotgun (WGS) entry which is preliminary data.</text>
</comment>
<dbReference type="GO" id="GO:0008881">
    <property type="term" value="F:glutamate racemase activity"/>
    <property type="evidence" value="ECO:0007669"/>
    <property type="project" value="UniProtKB-UniRule"/>
</dbReference>
<dbReference type="EMBL" id="AFGF01000015">
    <property type="protein sequence ID" value="EGO65700.1"/>
    <property type="molecule type" value="Genomic_DNA"/>
</dbReference>
<feature type="binding site" evidence="7">
    <location>
        <begin position="7"/>
        <end position="8"/>
    </location>
    <ligand>
        <name>substrate</name>
    </ligand>
</feature>
<dbReference type="Pfam" id="PF01177">
    <property type="entry name" value="Asp_Glu_race"/>
    <property type="match status" value="1"/>
</dbReference>
<dbReference type="EC" id="5.1.1.3" evidence="2 7"/>
<evidence type="ECO:0000256" key="1">
    <source>
        <dbReference type="ARBA" id="ARBA00001602"/>
    </source>
</evidence>
<accession>F7NE45</accession>
<dbReference type="InterPro" id="IPR001920">
    <property type="entry name" value="Asp/Glu_race"/>
</dbReference>
<keyword evidence="6 7" id="KW-0961">Cell wall biogenesis/degradation</keyword>
<dbReference type="NCBIfam" id="TIGR00067">
    <property type="entry name" value="glut_race"/>
    <property type="match status" value="1"/>
</dbReference>
<keyword evidence="4 7" id="KW-0573">Peptidoglycan synthesis</keyword>
<dbReference type="InterPro" id="IPR015942">
    <property type="entry name" value="Asp/Glu/hydantoin_racemase"/>
</dbReference>
<comment type="catalytic activity">
    <reaction evidence="1 7">
        <text>L-glutamate = D-glutamate</text>
        <dbReference type="Rhea" id="RHEA:12813"/>
        <dbReference type="ChEBI" id="CHEBI:29985"/>
        <dbReference type="ChEBI" id="CHEBI:29986"/>
        <dbReference type="EC" id="5.1.1.3"/>
    </reaction>
</comment>
<dbReference type="GO" id="GO:0071555">
    <property type="term" value="P:cell wall organization"/>
    <property type="evidence" value="ECO:0007669"/>
    <property type="project" value="UniProtKB-KW"/>
</dbReference>
<dbReference type="STRING" id="1009370.ALO_01539"/>
<feature type="binding site" evidence="7">
    <location>
        <begin position="183"/>
        <end position="184"/>
    </location>
    <ligand>
        <name>substrate</name>
    </ligand>
</feature>
<dbReference type="GO" id="GO:0009252">
    <property type="term" value="P:peptidoglycan biosynthetic process"/>
    <property type="evidence" value="ECO:0007669"/>
    <property type="project" value="UniProtKB-UniRule"/>
</dbReference>
<evidence type="ECO:0000256" key="2">
    <source>
        <dbReference type="ARBA" id="ARBA00013090"/>
    </source>
</evidence>
<feature type="active site" description="Proton donor/acceptor" evidence="7">
    <location>
        <position position="182"/>
    </location>
</feature>
<evidence type="ECO:0000256" key="3">
    <source>
        <dbReference type="ARBA" id="ARBA00022960"/>
    </source>
</evidence>
<dbReference type="InterPro" id="IPR004391">
    <property type="entry name" value="Glu_race"/>
</dbReference>
<feature type="binding site" evidence="7">
    <location>
        <begin position="71"/>
        <end position="72"/>
    </location>
    <ligand>
        <name>substrate</name>
    </ligand>
</feature>
<gene>
    <name evidence="7" type="primary">murI</name>
    <name evidence="8" type="ORF">ALO_01539</name>
</gene>
<protein>
    <recommendedName>
        <fullName evidence="2 7">Glutamate racemase</fullName>
        <ecNumber evidence="2 7">5.1.1.3</ecNumber>
    </recommendedName>
</protein>
<evidence type="ECO:0000256" key="5">
    <source>
        <dbReference type="ARBA" id="ARBA00023235"/>
    </source>
</evidence>
<reference evidence="8 9" key="1">
    <citation type="journal article" date="2011" name="EMBO J.">
        <title>Structural diversity of bacterial flagellar motors.</title>
        <authorList>
            <person name="Chen S."/>
            <person name="Beeby M."/>
            <person name="Murphy G.E."/>
            <person name="Leadbetter J.R."/>
            <person name="Hendrixson D.R."/>
            <person name="Briegel A."/>
            <person name="Li Z."/>
            <person name="Shi J."/>
            <person name="Tocheva E.I."/>
            <person name="Muller A."/>
            <person name="Dobro M.J."/>
            <person name="Jensen G.J."/>
        </authorList>
    </citation>
    <scope>NUCLEOTIDE SEQUENCE [LARGE SCALE GENOMIC DNA]</scope>
    <source>
        <strain evidence="8 9">DSM 6540</strain>
    </source>
</reference>
<dbReference type="SUPFAM" id="SSF53681">
    <property type="entry name" value="Aspartate/glutamate racemase"/>
    <property type="match status" value="2"/>
</dbReference>
<dbReference type="OrthoDB" id="9801055at2"/>
<feature type="active site" description="Proton donor/acceptor" evidence="7">
    <location>
        <position position="70"/>
    </location>
</feature>
<comment type="function">
    <text evidence="7">Provides the (R)-glutamate required for cell wall biosynthesis.</text>
</comment>
<comment type="similarity">
    <text evidence="7">Belongs to the aspartate/glutamate racemases family.</text>
</comment>
<evidence type="ECO:0000256" key="6">
    <source>
        <dbReference type="ARBA" id="ARBA00023316"/>
    </source>
</evidence>
<dbReference type="Proteomes" id="UP000003240">
    <property type="component" value="Unassembled WGS sequence"/>
</dbReference>
<dbReference type="HAMAP" id="MF_00258">
    <property type="entry name" value="Glu_racemase"/>
    <property type="match status" value="1"/>
</dbReference>
<evidence type="ECO:0000313" key="8">
    <source>
        <dbReference type="EMBL" id="EGO65700.1"/>
    </source>
</evidence>
<dbReference type="AlphaFoldDB" id="F7NE45"/>
<evidence type="ECO:0000256" key="4">
    <source>
        <dbReference type="ARBA" id="ARBA00022984"/>
    </source>
</evidence>
<keyword evidence="5 7" id="KW-0413">Isomerase</keyword>
<dbReference type="PANTHER" id="PTHR21198">
    <property type="entry name" value="GLUTAMATE RACEMASE"/>
    <property type="match status" value="1"/>
</dbReference>
<organism evidence="8 9">
    <name type="scientific">Acetonema longum DSM 6540</name>
    <dbReference type="NCBI Taxonomy" id="1009370"/>
    <lineage>
        <taxon>Bacteria</taxon>
        <taxon>Bacillati</taxon>
        <taxon>Bacillota</taxon>
        <taxon>Negativicutes</taxon>
        <taxon>Acetonemataceae</taxon>
        <taxon>Acetonema</taxon>
    </lineage>
</organism>
<dbReference type="PROSITE" id="PS00923">
    <property type="entry name" value="ASP_GLU_RACEMASE_1"/>
    <property type="match status" value="1"/>
</dbReference>
<keyword evidence="9" id="KW-1185">Reference proteome</keyword>
<feature type="binding site" evidence="7">
    <location>
        <begin position="39"/>
        <end position="40"/>
    </location>
    <ligand>
        <name>substrate</name>
    </ligand>
</feature>
<evidence type="ECO:0000256" key="7">
    <source>
        <dbReference type="HAMAP-Rule" id="MF_00258"/>
    </source>
</evidence>
<dbReference type="InterPro" id="IPR018187">
    <property type="entry name" value="Asp/Glu_racemase_AS_1"/>
</dbReference>
<proteinExistence type="inferred from homology"/>